<dbReference type="PROSITE" id="PS50045">
    <property type="entry name" value="SIGMA54_INTERACT_4"/>
    <property type="match status" value="1"/>
</dbReference>
<protein>
    <recommendedName>
        <fullName evidence="5">Sigma-54 factor interaction domain-containing protein</fullName>
    </recommendedName>
</protein>
<dbReference type="GO" id="GO:0043565">
    <property type="term" value="F:sequence-specific DNA binding"/>
    <property type="evidence" value="ECO:0007669"/>
    <property type="project" value="InterPro"/>
</dbReference>
<dbReference type="PROSITE" id="PS00688">
    <property type="entry name" value="SIGMA54_INTERACT_3"/>
    <property type="match status" value="1"/>
</dbReference>
<gene>
    <name evidence="6" type="ORF">S01H4_29621</name>
</gene>
<evidence type="ECO:0000256" key="3">
    <source>
        <dbReference type="ARBA" id="ARBA00023015"/>
    </source>
</evidence>
<keyword evidence="3" id="KW-0805">Transcription regulation</keyword>
<dbReference type="AlphaFoldDB" id="X1AI23"/>
<dbReference type="SUPFAM" id="SSF46689">
    <property type="entry name" value="Homeodomain-like"/>
    <property type="match status" value="1"/>
</dbReference>
<dbReference type="InterPro" id="IPR002078">
    <property type="entry name" value="Sigma_54_int"/>
</dbReference>
<sequence length="127" mass="14421">DHFLKEHNKGSDRKVKGVSSGALKLLMNHDWPGNVRELENVIERAVVLRRTGMVSEESISLLPAVGEYLSLEIPSNSTHTSLAETEKRLIERTLEATQWSKSEAAKLLGIHRNTLRRKIKDFNIHNK</sequence>
<dbReference type="GO" id="GO:0005524">
    <property type="term" value="F:ATP binding"/>
    <property type="evidence" value="ECO:0007669"/>
    <property type="project" value="UniProtKB-KW"/>
</dbReference>
<dbReference type="GO" id="GO:0006355">
    <property type="term" value="P:regulation of DNA-templated transcription"/>
    <property type="evidence" value="ECO:0007669"/>
    <property type="project" value="InterPro"/>
</dbReference>
<dbReference type="InterPro" id="IPR002197">
    <property type="entry name" value="HTH_Fis"/>
</dbReference>
<dbReference type="Gene3D" id="1.10.10.60">
    <property type="entry name" value="Homeodomain-like"/>
    <property type="match status" value="1"/>
</dbReference>
<dbReference type="PANTHER" id="PTHR32071">
    <property type="entry name" value="TRANSCRIPTIONAL REGULATORY PROTEIN"/>
    <property type="match status" value="1"/>
</dbReference>
<comment type="caution">
    <text evidence="6">The sequence shown here is derived from an EMBL/GenBank/DDBJ whole genome shotgun (WGS) entry which is preliminary data.</text>
</comment>
<keyword evidence="1" id="KW-0547">Nucleotide-binding</keyword>
<dbReference type="InterPro" id="IPR009057">
    <property type="entry name" value="Homeodomain-like_sf"/>
</dbReference>
<evidence type="ECO:0000256" key="1">
    <source>
        <dbReference type="ARBA" id="ARBA00022741"/>
    </source>
</evidence>
<evidence type="ECO:0000256" key="4">
    <source>
        <dbReference type="ARBA" id="ARBA00023163"/>
    </source>
</evidence>
<evidence type="ECO:0000259" key="5">
    <source>
        <dbReference type="PROSITE" id="PS50045"/>
    </source>
</evidence>
<evidence type="ECO:0000256" key="2">
    <source>
        <dbReference type="ARBA" id="ARBA00022840"/>
    </source>
</evidence>
<keyword evidence="4" id="KW-0804">Transcription</keyword>
<dbReference type="Pfam" id="PF25601">
    <property type="entry name" value="AAA_lid_14"/>
    <property type="match status" value="1"/>
</dbReference>
<dbReference type="Gene3D" id="1.10.8.60">
    <property type="match status" value="1"/>
</dbReference>
<dbReference type="InterPro" id="IPR025944">
    <property type="entry name" value="Sigma_54_int_dom_CS"/>
</dbReference>
<accession>X1AI23</accession>
<proteinExistence type="predicted"/>
<organism evidence="6">
    <name type="scientific">marine sediment metagenome</name>
    <dbReference type="NCBI Taxonomy" id="412755"/>
    <lineage>
        <taxon>unclassified sequences</taxon>
        <taxon>metagenomes</taxon>
        <taxon>ecological metagenomes</taxon>
    </lineage>
</organism>
<dbReference type="Pfam" id="PF02954">
    <property type="entry name" value="HTH_8"/>
    <property type="match status" value="1"/>
</dbReference>
<dbReference type="EMBL" id="BART01015218">
    <property type="protein sequence ID" value="GAG81679.1"/>
    <property type="molecule type" value="Genomic_DNA"/>
</dbReference>
<evidence type="ECO:0000313" key="6">
    <source>
        <dbReference type="EMBL" id="GAG81679.1"/>
    </source>
</evidence>
<name>X1AI23_9ZZZZ</name>
<keyword evidence="2" id="KW-0067">ATP-binding</keyword>
<reference evidence="6" key="1">
    <citation type="journal article" date="2014" name="Front. Microbiol.">
        <title>High frequency of phylogenetically diverse reductive dehalogenase-homologous genes in deep subseafloor sedimentary metagenomes.</title>
        <authorList>
            <person name="Kawai M."/>
            <person name="Futagami T."/>
            <person name="Toyoda A."/>
            <person name="Takaki Y."/>
            <person name="Nishi S."/>
            <person name="Hori S."/>
            <person name="Arai W."/>
            <person name="Tsubouchi T."/>
            <person name="Morono Y."/>
            <person name="Uchiyama I."/>
            <person name="Ito T."/>
            <person name="Fujiyama A."/>
            <person name="Inagaki F."/>
            <person name="Takami H."/>
        </authorList>
    </citation>
    <scope>NUCLEOTIDE SEQUENCE</scope>
    <source>
        <strain evidence="6">Expedition CK06-06</strain>
    </source>
</reference>
<dbReference type="PRINTS" id="PR01590">
    <property type="entry name" value="HTHFIS"/>
</dbReference>
<feature type="non-terminal residue" evidence="6">
    <location>
        <position position="1"/>
    </location>
</feature>
<dbReference type="InterPro" id="IPR058031">
    <property type="entry name" value="AAA_lid_NorR"/>
</dbReference>
<feature type="domain" description="Sigma-54 factor interaction" evidence="5">
    <location>
        <begin position="1"/>
        <end position="47"/>
    </location>
</feature>